<keyword evidence="3" id="KW-1185">Reference proteome</keyword>
<dbReference type="Proteomes" id="UP000823674">
    <property type="component" value="Chromosome A08"/>
</dbReference>
<sequence>MMMGFAISDEFLGTFVPIIVYWVYSGMYICLGSMERYRLHSKVDEDKKNLVTKSAVVKGVLLQQTLQAIISVILFKEAPLFYSDPAESRIVVDFRMQHKEF</sequence>
<evidence type="ECO:0000313" key="2">
    <source>
        <dbReference type="EMBL" id="KAG5390881.1"/>
    </source>
</evidence>
<evidence type="ECO:0000313" key="3">
    <source>
        <dbReference type="Proteomes" id="UP000823674"/>
    </source>
</evidence>
<comment type="caution">
    <text evidence="2">The sequence shown here is derived from an EMBL/GenBank/DDBJ whole genome shotgun (WGS) entry which is preliminary data.</text>
</comment>
<keyword evidence="1" id="KW-0472">Membrane</keyword>
<name>A0ABQ7LYX4_BRACM</name>
<proteinExistence type="predicted"/>
<accession>A0ABQ7LYX4</accession>
<reference evidence="2 3" key="1">
    <citation type="submission" date="2021-03" db="EMBL/GenBank/DDBJ databases">
        <authorList>
            <person name="King G.J."/>
            <person name="Bancroft I."/>
            <person name="Baten A."/>
            <person name="Bloomfield J."/>
            <person name="Borpatragohain P."/>
            <person name="He Z."/>
            <person name="Irish N."/>
            <person name="Irwin J."/>
            <person name="Liu K."/>
            <person name="Mauleon R.P."/>
            <person name="Moore J."/>
            <person name="Morris R."/>
            <person name="Ostergaard L."/>
            <person name="Wang B."/>
            <person name="Wells R."/>
        </authorList>
    </citation>
    <scope>NUCLEOTIDE SEQUENCE [LARGE SCALE GENOMIC DNA]</scope>
    <source>
        <strain evidence="2">R-o-18</strain>
        <tissue evidence="2">Leaf</tissue>
    </source>
</reference>
<feature type="transmembrane region" description="Helical" evidence="1">
    <location>
        <begin position="12"/>
        <end position="31"/>
    </location>
</feature>
<organism evidence="2 3">
    <name type="scientific">Brassica rapa subsp. trilocularis</name>
    <dbReference type="NCBI Taxonomy" id="1813537"/>
    <lineage>
        <taxon>Eukaryota</taxon>
        <taxon>Viridiplantae</taxon>
        <taxon>Streptophyta</taxon>
        <taxon>Embryophyta</taxon>
        <taxon>Tracheophyta</taxon>
        <taxon>Spermatophyta</taxon>
        <taxon>Magnoliopsida</taxon>
        <taxon>eudicotyledons</taxon>
        <taxon>Gunneridae</taxon>
        <taxon>Pentapetalae</taxon>
        <taxon>rosids</taxon>
        <taxon>malvids</taxon>
        <taxon>Brassicales</taxon>
        <taxon>Brassicaceae</taxon>
        <taxon>Brassiceae</taxon>
        <taxon>Brassica</taxon>
    </lineage>
</organism>
<gene>
    <name evidence="2" type="primary">A08g510370.1_BraROA</name>
    <name evidence="2" type="ORF">IGI04_032422</name>
</gene>
<dbReference type="EMBL" id="JADBGQ010000007">
    <property type="protein sequence ID" value="KAG5390881.1"/>
    <property type="molecule type" value="Genomic_DNA"/>
</dbReference>
<evidence type="ECO:0000256" key="1">
    <source>
        <dbReference type="SAM" id="Phobius"/>
    </source>
</evidence>
<keyword evidence="1" id="KW-1133">Transmembrane helix</keyword>
<protein>
    <submittedName>
        <fullName evidence="2">Uncharacterized protein</fullName>
    </submittedName>
</protein>
<keyword evidence="1" id="KW-0812">Transmembrane</keyword>